<dbReference type="SMART" id="SM00530">
    <property type="entry name" value="HTH_XRE"/>
    <property type="match status" value="1"/>
</dbReference>
<dbReference type="Gene3D" id="1.10.260.40">
    <property type="entry name" value="lambda repressor-like DNA-binding domains"/>
    <property type="match status" value="1"/>
</dbReference>
<dbReference type="PROSITE" id="PS50943">
    <property type="entry name" value="HTH_CROC1"/>
    <property type="match status" value="1"/>
</dbReference>
<dbReference type="InterPro" id="IPR001387">
    <property type="entry name" value="Cro/C1-type_HTH"/>
</dbReference>
<dbReference type="GO" id="GO:0003677">
    <property type="term" value="F:DNA binding"/>
    <property type="evidence" value="ECO:0007669"/>
    <property type="project" value="InterPro"/>
</dbReference>
<evidence type="ECO:0000313" key="2">
    <source>
        <dbReference type="EMBL" id="DAE01957.1"/>
    </source>
</evidence>
<dbReference type="InterPro" id="IPR010982">
    <property type="entry name" value="Lambda_DNA-bd_dom_sf"/>
</dbReference>
<protein>
    <submittedName>
        <fullName evidence="2">Helix-turn-helix domain protein</fullName>
    </submittedName>
</protein>
<reference evidence="2" key="1">
    <citation type="journal article" date="2021" name="Proc. Natl. Acad. Sci. U.S.A.">
        <title>A Catalog of Tens of Thousands of Viruses from Human Metagenomes Reveals Hidden Associations with Chronic Diseases.</title>
        <authorList>
            <person name="Tisza M.J."/>
            <person name="Buck C.B."/>
        </authorList>
    </citation>
    <scope>NUCLEOTIDE SEQUENCE</scope>
    <source>
        <strain evidence="2">Ctiam3</strain>
    </source>
</reference>
<dbReference type="EMBL" id="BK015338">
    <property type="protein sequence ID" value="DAE01957.1"/>
    <property type="molecule type" value="Genomic_DNA"/>
</dbReference>
<proteinExistence type="predicted"/>
<name>A0A8S5P5L2_9CAUD</name>
<dbReference type="CDD" id="cd00093">
    <property type="entry name" value="HTH_XRE"/>
    <property type="match status" value="1"/>
</dbReference>
<organism evidence="2">
    <name type="scientific">Siphoviridae sp. ctiam3</name>
    <dbReference type="NCBI Taxonomy" id="2825624"/>
    <lineage>
        <taxon>Viruses</taxon>
        <taxon>Duplodnaviria</taxon>
        <taxon>Heunggongvirae</taxon>
        <taxon>Uroviricota</taxon>
        <taxon>Caudoviricetes</taxon>
    </lineage>
</organism>
<accession>A0A8S5P5L2</accession>
<sequence length="112" mass="12604">MSKDIINQTIGKNISYFRKLKGLTLLELANQLGLSEGTVQRYESGNITNVSISIAVEFAKVLNTTPQVLMGWEPITYTSKQQTLLAETASFTDEQYDKLFDYINFIKLSKSS</sequence>
<feature type="domain" description="HTH cro/C1-type" evidence="1">
    <location>
        <begin position="14"/>
        <end position="69"/>
    </location>
</feature>
<dbReference type="Pfam" id="PF01381">
    <property type="entry name" value="HTH_3"/>
    <property type="match status" value="1"/>
</dbReference>
<dbReference type="SUPFAM" id="SSF47413">
    <property type="entry name" value="lambda repressor-like DNA-binding domains"/>
    <property type="match status" value="1"/>
</dbReference>
<evidence type="ECO:0000259" key="1">
    <source>
        <dbReference type="PROSITE" id="PS50943"/>
    </source>
</evidence>